<dbReference type="PANTHER" id="PTHR37984:SF5">
    <property type="entry name" value="PROTEIN NYNRIN-LIKE"/>
    <property type="match status" value="1"/>
</dbReference>
<keyword evidence="4" id="KW-0378">Hydrolase</keyword>
<feature type="region of interest" description="Disordered" evidence="6">
    <location>
        <begin position="372"/>
        <end position="394"/>
    </location>
</feature>
<dbReference type="SUPFAM" id="SSF50630">
    <property type="entry name" value="Acid proteases"/>
    <property type="match status" value="1"/>
</dbReference>
<accession>A0A8H7SFC9</accession>
<evidence type="ECO:0000256" key="4">
    <source>
        <dbReference type="ARBA" id="ARBA00022759"/>
    </source>
</evidence>
<evidence type="ECO:0000256" key="3">
    <source>
        <dbReference type="ARBA" id="ARBA00022722"/>
    </source>
</evidence>
<feature type="region of interest" description="Disordered" evidence="6">
    <location>
        <begin position="608"/>
        <end position="637"/>
    </location>
</feature>
<keyword evidence="5" id="KW-0511">Multifunctional enzyme</keyword>
<feature type="compositionally biased region" description="Low complexity" evidence="6">
    <location>
        <begin position="375"/>
        <end position="394"/>
    </location>
</feature>
<gene>
    <name evidence="8" type="ORF">INT48_003211</name>
</gene>
<keyword evidence="1" id="KW-0808">Transferase</keyword>
<evidence type="ECO:0000256" key="5">
    <source>
        <dbReference type="ARBA" id="ARBA00023268"/>
    </source>
</evidence>
<dbReference type="CDD" id="cd01647">
    <property type="entry name" value="RT_LTR"/>
    <property type="match status" value="1"/>
</dbReference>
<keyword evidence="9" id="KW-1185">Reference proteome</keyword>
<evidence type="ECO:0000256" key="2">
    <source>
        <dbReference type="ARBA" id="ARBA00022695"/>
    </source>
</evidence>
<protein>
    <recommendedName>
        <fullName evidence="7">Reverse transcriptase domain-containing protein</fullName>
    </recommendedName>
</protein>
<organism evidence="8 9">
    <name type="scientific">Thamnidium elegans</name>
    <dbReference type="NCBI Taxonomy" id="101142"/>
    <lineage>
        <taxon>Eukaryota</taxon>
        <taxon>Fungi</taxon>
        <taxon>Fungi incertae sedis</taxon>
        <taxon>Mucoromycota</taxon>
        <taxon>Mucoromycotina</taxon>
        <taxon>Mucoromycetes</taxon>
        <taxon>Mucorales</taxon>
        <taxon>Mucorineae</taxon>
        <taxon>Mucoraceae</taxon>
        <taxon>Thamnidium</taxon>
    </lineage>
</organism>
<dbReference type="InterPro" id="IPR043502">
    <property type="entry name" value="DNA/RNA_pol_sf"/>
</dbReference>
<dbReference type="CDD" id="cd09274">
    <property type="entry name" value="RNase_HI_RT_Ty3"/>
    <property type="match status" value="1"/>
</dbReference>
<keyword evidence="2" id="KW-0548">Nucleotidyltransferase</keyword>
<dbReference type="Pfam" id="PF17919">
    <property type="entry name" value="RT_RNaseH_2"/>
    <property type="match status" value="1"/>
</dbReference>
<sequence>MTPPNTEQAVLESPTMPTNWSAAKPKIIEFYDFEGEDFRYFKSVLETFFSLTGITQDHRRVNILRTQLRRSAGVYFDKCLEKRGTTLGRITYQEAIQLLQDHYITEQIIQNYELAFNEMCQSQGESPQVFLSRLYEAADLAEIKEEKLTHSRFRAGLLPILKTFCREQSASSFEQWVRHSEGWWNAHAPQAINLVENPFVAHTKQVNYPINVSTGNSLTNEKSVRFIDERVNTLKDVNSKIYKSNNKAYANGESPTMSALTAKLEALDLHQLIPYIDSNEHTNENIIQGPTTESFKTNKNLKTFIKNIVQEVVENDMKEDTRNFGYYESKRNNNFRRPRRNYYSKEDLYFDNDAASPSEGYYTYRRQYDQQPDLNYRNNYNNRNSYSQPPRQPNYNYNFNNQNNGYRKTDAMFNHGNGHLSEQNFYQKTIPPTNTQQLNLLNTDLYAPPKVESSEPLRKVSPLSERISYDISEDILNRKADINVKDLLIAAPSLTRDLIKSVRLKTRKPKPPPMTLAFAEDGDVDTTAIYADVYINQFKIKAILDTGSAKTVISRKLADTLDLQIDTPSTSVFTLGNGSRQAALGLIYDVPINLGDNDKAATPNIQTEIDEETEDSEDEMSDSNSSDTDELLLESTDDDSQDELFMLEDTYDEKEDSNNPKDFIKIEDHTDIKDAYTIKVNSKFYLSPYSQTQFNIKPKNLTTTQFHDTKFMLHVTNERLYDRQSIWQPSSTYIQKCDEKLTIHLINESENNIEFQSDDIIGELDVIHLDDVESIDSYKICKPDKQLFDLMYQEQGNEMDESYNLEDIEKKISRKIDIEIIPSAIKTNFIKLMHRYDHIFDWDNDKIGNIDIMEHNIKLKPNAIPKRVRPYRLSPLETQSLKNELDKLLKLGIIEKGGYSEWSSPIIMLKKKDGTYRIVADFRYLNSQSEVMNFPLNNIDELLDSLNKAYWMSTFDLRSGFFQANISKESQPLTTVVCSLGDFYFKKLPMGIKTSPSVFSQMMEQCFHELINQCVIIYLDDVTCFTNKQDPKQHIADLTKTFMCMERHGIVLNPAKSHFFKEKILFLGYVVTRNTIEPNPETIAKVKNFPIPKTIKQVRSFLGLASYYRRFVPQFAKIARPLHNQLQTTKKVPWTEETTAAFNALKEHLVTEPVLCKPDFMKEFYVITDASKEGLGAVLTQKDKEDHEHPIVYSSRSLHGSEVNYGISKLELLAVVWAVQLYRPYLLGSQFTITIISDHSALNGILKTKQPTGILARWIEILSEYDYTIRYRPGRVNESADYLSRLGY</sequence>
<dbReference type="PANTHER" id="PTHR37984">
    <property type="entry name" value="PROTEIN CBG26694"/>
    <property type="match status" value="1"/>
</dbReference>
<dbReference type="Gene3D" id="3.30.70.270">
    <property type="match status" value="2"/>
</dbReference>
<keyword evidence="4" id="KW-0255">Endonuclease</keyword>
<dbReference type="InterPro" id="IPR000477">
    <property type="entry name" value="RT_dom"/>
</dbReference>
<dbReference type="InterPro" id="IPR043128">
    <property type="entry name" value="Rev_trsase/Diguanyl_cyclase"/>
</dbReference>
<dbReference type="InterPro" id="IPR041577">
    <property type="entry name" value="RT_RNaseH_2"/>
</dbReference>
<evidence type="ECO:0000256" key="6">
    <source>
        <dbReference type="SAM" id="MobiDB-lite"/>
    </source>
</evidence>
<dbReference type="GO" id="GO:0016779">
    <property type="term" value="F:nucleotidyltransferase activity"/>
    <property type="evidence" value="ECO:0007669"/>
    <property type="project" value="UniProtKB-KW"/>
</dbReference>
<dbReference type="Proteomes" id="UP000613177">
    <property type="component" value="Unassembled WGS sequence"/>
</dbReference>
<feature type="domain" description="Reverse transcriptase" evidence="7">
    <location>
        <begin position="890"/>
        <end position="1071"/>
    </location>
</feature>
<dbReference type="SUPFAM" id="SSF56672">
    <property type="entry name" value="DNA/RNA polymerases"/>
    <property type="match status" value="1"/>
</dbReference>
<keyword evidence="3" id="KW-0540">Nuclease</keyword>
<name>A0A8H7SFC9_9FUNG</name>
<proteinExistence type="predicted"/>
<dbReference type="EMBL" id="JAEPRE010000395">
    <property type="protein sequence ID" value="KAG2228625.1"/>
    <property type="molecule type" value="Genomic_DNA"/>
</dbReference>
<dbReference type="InterPro" id="IPR021109">
    <property type="entry name" value="Peptidase_aspartic_dom_sf"/>
</dbReference>
<comment type="caution">
    <text evidence="8">The sequence shown here is derived from an EMBL/GenBank/DDBJ whole genome shotgun (WGS) entry which is preliminary data.</text>
</comment>
<dbReference type="FunFam" id="3.30.70.270:FF:000020">
    <property type="entry name" value="Transposon Tf2-6 polyprotein-like Protein"/>
    <property type="match status" value="1"/>
</dbReference>
<dbReference type="Gene3D" id="2.40.70.10">
    <property type="entry name" value="Acid Proteases"/>
    <property type="match status" value="1"/>
</dbReference>
<reference evidence="8" key="1">
    <citation type="submission" date="2021-01" db="EMBL/GenBank/DDBJ databases">
        <title>Metabolic potential, ecology and presence of endohyphal bacteria is reflected in genomic diversity of Mucoromycotina.</title>
        <authorList>
            <person name="Muszewska A."/>
            <person name="Okrasinska A."/>
            <person name="Steczkiewicz K."/>
            <person name="Drgas O."/>
            <person name="Orlowska M."/>
            <person name="Perlinska-Lenart U."/>
            <person name="Aleksandrzak-Piekarczyk T."/>
            <person name="Szatraj K."/>
            <person name="Zielenkiewicz U."/>
            <person name="Pilsyk S."/>
            <person name="Malc E."/>
            <person name="Mieczkowski P."/>
            <person name="Kruszewska J.S."/>
            <person name="Biernat P."/>
            <person name="Pawlowska J."/>
        </authorList>
    </citation>
    <scope>NUCLEOTIDE SEQUENCE</scope>
    <source>
        <strain evidence="8">WA0000018081</strain>
    </source>
</reference>
<evidence type="ECO:0000256" key="1">
    <source>
        <dbReference type="ARBA" id="ARBA00022679"/>
    </source>
</evidence>
<dbReference type="Pfam" id="PF13975">
    <property type="entry name" value="gag-asp_proteas"/>
    <property type="match status" value="1"/>
</dbReference>
<dbReference type="Gene3D" id="3.10.10.10">
    <property type="entry name" value="HIV Type 1 Reverse Transcriptase, subunit A, domain 1"/>
    <property type="match status" value="1"/>
</dbReference>
<dbReference type="Pfam" id="PF00078">
    <property type="entry name" value="RVT_1"/>
    <property type="match status" value="1"/>
</dbReference>
<dbReference type="GO" id="GO:0004519">
    <property type="term" value="F:endonuclease activity"/>
    <property type="evidence" value="ECO:0007669"/>
    <property type="project" value="UniProtKB-KW"/>
</dbReference>
<evidence type="ECO:0000313" key="9">
    <source>
        <dbReference type="Proteomes" id="UP000613177"/>
    </source>
</evidence>
<evidence type="ECO:0000259" key="7">
    <source>
        <dbReference type="PROSITE" id="PS50878"/>
    </source>
</evidence>
<evidence type="ECO:0000313" key="8">
    <source>
        <dbReference type="EMBL" id="KAG2228625.1"/>
    </source>
</evidence>
<dbReference type="PROSITE" id="PS50878">
    <property type="entry name" value="RT_POL"/>
    <property type="match status" value="1"/>
</dbReference>
<dbReference type="InterPro" id="IPR050951">
    <property type="entry name" value="Retrovirus_Pol_polyprotein"/>
</dbReference>